<keyword evidence="1" id="KW-0732">Signal</keyword>
<evidence type="ECO:0000313" key="3">
    <source>
        <dbReference type="Proteomes" id="UP001329915"/>
    </source>
</evidence>
<dbReference type="RefSeq" id="WP_366922876.1">
    <property type="nucleotide sequence ID" value="NZ_CP121694.1"/>
</dbReference>
<evidence type="ECO:0000313" key="2">
    <source>
        <dbReference type="EMBL" id="WRO23492.1"/>
    </source>
</evidence>
<reference evidence="2 3" key="1">
    <citation type="submission" date="2023-04" db="EMBL/GenBank/DDBJ databases">
        <authorList>
            <person name="Hsu D."/>
        </authorList>
    </citation>
    <scope>NUCLEOTIDE SEQUENCE [LARGE SCALE GENOMIC DNA]</scope>
    <source>
        <strain evidence="2 3">MK1</strain>
    </source>
</reference>
<dbReference type="KEGG" id="dbc:MFMK1_003353"/>
<gene>
    <name evidence="2" type="ORF">MFMK1_003353</name>
</gene>
<dbReference type="Proteomes" id="UP001329915">
    <property type="component" value="Chromosome"/>
</dbReference>
<feature type="signal peptide" evidence="1">
    <location>
        <begin position="1"/>
        <end position="25"/>
    </location>
</feature>
<accession>A0AAU0UT64</accession>
<protein>
    <submittedName>
        <fullName evidence="2">Uncharacterized protein</fullName>
    </submittedName>
</protein>
<dbReference type="EMBL" id="CP121694">
    <property type="protein sequence ID" value="WRO23492.1"/>
    <property type="molecule type" value="Genomic_DNA"/>
</dbReference>
<feature type="chain" id="PRO_5043614175" evidence="1">
    <location>
        <begin position="26"/>
        <end position="149"/>
    </location>
</feature>
<dbReference type="AlphaFoldDB" id="A0AAU0UT64"/>
<evidence type="ECO:0000256" key="1">
    <source>
        <dbReference type="SAM" id="SignalP"/>
    </source>
</evidence>
<name>A0AAU0UT64_9FIRM</name>
<proteinExistence type="predicted"/>
<keyword evidence="3" id="KW-1185">Reference proteome</keyword>
<organism evidence="2 3">
    <name type="scientific">Metallumcola ferriviriculae</name>
    <dbReference type="NCBI Taxonomy" id="3039180"/>
    <lineage>
        <taxon>Bacteria</taxon>
        <taxon>Bacillati</taxon>
        <taxon>Bacillota</taxon>
        <taxon>Clostridia</taxon>
        <taxon>Neomoorellales</taxon>
        <taxon>Desulfitibacteraceae</taxon>
        <taxon>Metallumcola</taxon>
    </lineage>
</organism>
<sequence length="149" mass="16557">MVKKLLVKLLATFIFVGMVTNPALAAKTPPPPDDDFSIGVQSLDLISSGDCTINDNGDRTISSRGRSFTQYVVDSVGVKLFLQKWNGSSWTDIASSVTFTEYNSDYADGYYKFSDVQPGYYYRIKAQHSAEDGGTKEQTESFSPYKYIN</sequence>